<sequence>MNIARVVPSILLSFLLLLSVIWPIMTEEPVAKPFLYDEKGEIMDTTPYPPSSLYWLGTDREGKDLFYELMTGAKWTMLVAFIVALLRITLSTLLGVWLHKWLASLYVQGLLHALTFVPQSLIAIIWLTPFLLYEVRSAPPLSMAEAVLLQVLVLVTVGVPTTARMIGETVRHIHSFEFMDSVKVLGGSSFHLARKHVFPHLLPRLFILSGRQLVQVLTLMLHLSIFHLFIGGTIIMSGQEHDQFNVHASSTYEWAGLIGSRYGELLLEPYIVVFPVMAYSLLILLMNMMIKNLEKSYRKV</sequence>
<protein>
    <submittedName>
        <fullName evidence="1">ABC transporter permease subunit</fullName>
    </submittedName>
</protein>
<name>A0ACD4CCC6_9BACI</name>
<accession>A0ACD4CCC6</accession>
<gene>
    <name evidence="1" type="ORF">N5C46_08440</name>
</gene>
<dbReference type="EMBL" id="CP104558">
    <property type="protein sequence ID" value="UXH46059.1"/>
    <property type="molecule type" value="Genomic_DNA"/>
</dbReference>
<proteinExistence type="predicted"/>
<organism evidence="1 2">
    <name type="scientific">Rossellomorea vietnamensis</name>
    <dbReference type="NCBI Taxonomy" id="218284"/>
    <lineage>
        <taxon>Bacteria</taxon>
        <taxon>Bacillati</taxon>
        <taxon>Bacillota</taxon>
        <taxon>Bacilli</taxon>
        <taxon>Bacillales</taxon>
        <taxon>Bacillaceae</taxon>
        <taxon>Rossellomorea</taxon>
    </lineage>
</organism>
<keyword evidence="2" id="KW-1185">Reference proteome</keyword>
<evidence type="ECO:0000313" key="1">
    <source>
        <dbReference type="EMBL" id="UXH46059.1"/>
    </source>
</evidence>
<dbReference type="Proteomes" id="UP001064027">
    <property type="component" value="Chromosome"/>
</dbReference>
<evidence type="ECO:0000313" key="2">
    <source>
        <dbReference type="Proteomes" id="UP001064027"/>
    </source>
</evidence>
<reference evidence="1" key="1">
    <citation type="submission" date="2022-09" db="EMBL/GenBank/DDBJ databases">
        <title>Complete genome sequence of Rossellomorea vietnamensis strain RL-WG62, a newly isolated PGPR with the potential for plant salinity stress alleviation.</title>
        <authorList>
            <person name="Ren L."/>
            <person name="Wang G."/>
            <person name="Hu H."/>
        </authorList>
    </citation>
    <scope>NUCLEOTIDE SEQUENCE</scope>
    <source>
        <strain evidence="1">RL-WG62</strain>
    </source>
</reference>